<dbReference type="PANTHER" id="PTHR46338:SF1">
    <property type="entry name" value="TRANSCRIPTION INITIATION FACTOR TFIID SUBUNIT 8"/>
    <property type="match status" value="1"/>
</dbReference>
<evidence type="ECO:0000256" key="3">
    <source>
        <dbReference type="ARBA" id="ARBA00023163"/>
    </source>
</evidence>
<keyword evidence="2" id="KW-0805">Transcription regulation</keyword>
<feature type="domain" description="Bromodomain associated" evidence="6">
    <location>
        <begin position="2"/>
        <end position="78"/>
    </location>
</feature>
<keyword evidence="3" id="KW-0804">Transcription</keyword>
<reference evidence="7" key="1">
    <citation type="submission" date="2023-03" db="EMBL/GenBank/DDBJ databases">
        <title>Massive genome expansion in bonnet fungi (Mycena s.s.) driven by repeated elements and novel gene families across ecological guilds.</title>
        <authorList>
            <consortium name="Lawrence Berkeley National Laboratory"/>
            <person name="Harder C.B."/>
            <person name="Miyauchi S."/>
            <person name="Viragh M."/>
            <person name="Kuo A."/>
            <person name="Thoen E."/>
            <person name="Andreopoulos B."/>
            <person name="Lu D."/>
            <person name="Skrede I."/>
            <person name="Drula E."/>
            <person name="Henrissat B."/>
            <person name="Morin E."/>
            <person name="Kohler A."/>
            <person name="Barry K."/>
            <person name="LaButti K."/>
            <person name="Morin E."/>
            <person name="Salamov A."/>
            <person name="Lipzen A."/>
            <person name="Mereny Z."/>
            <person name="Hegedus B."/>
            <person name="Baldrian P."/>
            <person name="Stursova M."/>
            <person name="Weitz H."/>
            <person name="Taylor A."/>
            <person name="Grigoriev I.V."/>
            <person name="Nagy L.G."/>
            <person name="Martin F."/>
            <person name="Kauserud H."/>
        </authorList>
    </citation>
    <scope>NUCLEOTIDE SEQUENCE</scope>
    <source>
        <strain evidence="7">CBHHK188m</strain>
    </source>
</reference>
<dbReference type="Gene3D" id="1.10.20.10">
    <property type="entry name" value="Histone, subunit A"/>
    <property type="match status" value="1"/>
</dbReference>
<dbReference type="AlphaFoldDB" id="A0AAD7NNB9"/>
<keyword evidence="8" id="KW-1185">Reference proteome</keyword>
<dbReference type="Pfam" id="PF07524">
    <property type="entry name" value="Bromo_TP"/>
    <property type="match status" value="1"/>
</dbReference>
<dbReference type="Proteomes" id="UP001215280">
    <property type="component" value="Unassembled WGS sequence"/>
</dbReference>
<protein>
    <recommendedName>
        <fullName evidence="6">Bromodomain associated domain-containing protein</fullName>
    </recommendedName>
</protein>
<name>A0AAD7NNB9_9AGAR</name>
<sequence>MEFASQKLLEAATHRTLHGAAFSRASTQASAVLTDLLARYMTLLAATSAKYAQHAGRTTVTCTDALEALDDLGVGMQDLVDYVPEAKELARYALYSARRVEELHEFKAHLGKNAREGAVLLEYAPYEGEDFLEDEDEDAEGEDEEMEMEMDVDGPPLKRQRTLDWDGHIPTFLPPFPSVTETNPESPRAESPAPLPPPLQPSSGPAPAPAVPALQLAATSTSAADYFLQIPYEQSSLADVSQWHLPGPRPPPPPATGTTATPSQAMSAAKNPELALYRAFHHILSHPTRAPAAATPARHRVAMALLTQTQLVPRWDVPDTMYAASAPAAPRAWPIVPTFAVPVSSKAGEPPAQRRFPPTQRTIASPAPLAPLVGSQGSRLPELARRVLPPPIYARVTRLTHPSVLARGPKLLTYGPGVPAPWNSPATANGVGAGADGEGAKERDAREARIPDARMYATWEYETKDFKSVMRRPRMQAPPPPSLAGARRSSRAVV</sequence>
<dbReference type="PANTHER" id="PTHR46338">
    <property type="entry name" value="TRANSCRIPTION INITIATION FACTOR TFIID SUBUNIT 8"/>
    <property type="match status" value="1"/>
</dbReference>
<dbReference type="GO" id="GO:0005669">
    <property type="term" value="C:transcription factor TFIID complex"/>
    <property type="evidence" value="ECO:0007669"/>
    <property type="project" value="InterPro"/>
</dbReference>
<evidence type="ECO:0000313" key="7">
    <source>
        <dbReference type="EMBL" id="KAJ7767467.1"/>
    </source>
</evidence>
<dbReference type="SUPFAM" id="SSF47113">
    <property type="entry name" value="Histone-fold"/>
    <property type="match status" value="1"/>
</dbReference>
<dbReference type="InterPro" id="IPR006565">
    <property type="entry name" value="BTP"/>
</dbReference>
<evidence type="ECO:0000256" key="2">
    <source>
        <dbReference type="ARBA" id="ARBA00023015"/>
    </source>
</evidence>
<keyword evidence="4" id="KW-0539">Nucleus</keyword>
<accession>A0AAD7NNB9</accession>
<dbReference type="GO" id="GO:0046982">
    <property type="term" value="F:protein heterodimerization activity"/>
    <property type="evidence" value="ECO:0007669"/>
    <property type="project" value="InterPro"/>
</dbReference>
<dbReference type="InterPro" id="IPR037818">
    <property type="entry name" value="TAF8"/>
</dbReference>
<feature type="compositionally biased region" description="Acidic residues" evidence="5">
    <location>
        <begin position="130"/>
        <end position="152"/>
    </location>
</feature>
<comment type="caution">
    <text evidence="7">The sequence shown here is derived from an EMBL/GenBank/DDBJ whole genome shotgun (WGS) entry which is preliminary data.</text>
</comment>
<evidence type="ECO:0000259" key="6">
    <source>
        <dbReference type="SMART" id="SM00576"/>
    </source>
</evidence>
<dbReference type="SMART" id="SM00576">
    <property type="entry name" value="BTP"/>
    <property type="match status" value="1"/>
</dbReference>
<feature type="region of interest" description="Disordered" evidence="5">
    <location>
        <begin position="344"/>
        <end position="368"/>
    </location>
</feature>
<feature type="region of interest" description="Disordered" evidence="5">
    <location>
        <begin position="130"/>
        <end position="210"/>
    </location>
</feature>
<evidence type="ECO:0000313" key="8">
    <source>
        <dbReference type="Proteomes" id="UP001215280"/>
    </source>
</evidence>
<proteinExistence type="predicted"/>
<organism evidence="7 8">
    <name type="scientific">Mycena maculata</name>
    <dbReference type="NCBI Taxonomy" id="230809"/>
    <lineage>
        <taxon>Eukaryota</taxon>
        <taxon>Fungi</taxon>
        <taxon>Dikarya</taxon>
        <taxon>Basidiomycota</taxon>
        <taxon>Agaricomycotina</taxon>
        <taxon>Agaricomycetes</taxon>
        <taxon>Agaricomycetidae</taxon>
        <taxon>Agaricales</taxon>
        <taxon>Marasmiineae</taxon>
        <taxon>Mycenaceae</taxon>
        <taxon>Mycena</taxon>
    </lineage>
</organism>
<evidence type="ECO:0000256" key="4">
    <source>
        <dbReference type="ARBA" id="ARBA00023242"/>
    </source>
</evidence>
<gene>
    <name evidence="7" type="ORF">DFH07DRAFT_915704</name>
</gene>
<feature type="compositionally biased region" description="Pro residues" evidence="5">
    <location>
        <begin position="193"/>
        <end position="210"/>
    </location>
</feature>
<dbReference type="CDD" id="cd00076">
    <property type="entry name" value="HFD_SF"/>
    <property type="match status" value="1"/>
</dbReference>
<feature type="region of interest" description="Disordered" evidence="5">
    <location>
        <begin position="467"/>
        <end position="494"/>
    </location>
</feature>
<evidence type="ECO:0000256" key="5">
    <source>
        <dbReference type="SAM" id="MobiDB-lite"/>
    </source>
</evidence>
<evidence type="ECO:0000256" key="1">
    <source>
        <dbReference type="ARBA" id="ARBA00004123"/>
    </source>
</evidence>
<dbReference type="InterPro" id="IPR009072">
    <property type="entry name" value="Histone-fold"/>
</dbReference>
<feature type="region of interest" description="Disordered" evidence="5">
    <location>
        <begin position="241"/>
        <end position="267"/>
    </location>
</feature>
<dbReference type="EMBL" id="JARJLG010000030">
    <property type="protein sequence ID" value="KAJ7767467.1"/>
    <property type="molecule type" value="Genomic_DNA"/>
</dbReference>
<comment type="subcellular location">
    <subcellularLocation>
        <location evidence="1">Nucleus</location>
    </subcellularLocation>
</comment>